<accession>A0A6A4NHY8</accession>
<dbReference type="Proteomes" id="UP000447434">
    <property type="component" value="Chromosome 22"/>
</dbReference>
<proteinExistence type="predicted"/>
<reference evidence="3" key="1">
    <citation type="journal article" date="2020" name="Nat. Commun.">
        <title>Genome sequence of the cluster root forming white lupin.</title>
        <authorList>
            <person name="Hufnagel B."/>
            <person name="Marques A."/>
            <person name="Soriano A."/>
            <person name="Marques L."/>
            <person name="Divol F."/>
            <person name="Doumas P."/>
            <person name="Sallet E."/>
            <person name="Mancinotti D."/>
            <person name="Carrere S."/>
            <person name="Marande W."/>
            <person name="Arribat S."/>
            <person name="Keller J."/>
            <person name="Huneau C."/>
            <person name="Blein T."/>
            <person name="Aime D."/>
            <person name="Laguerre M."/>
            <person name="Taylor J."/>
            <person name="Schubert V."/>
            <person name="Nelson M."/>
            <person name="Geu-Flores F."/>
            <person name="Crespi M."/>
            <person name="Gallardo-Guerrero K."/>
            <person name="Delaux P.-M."/>
            <person name="Salse J."/>
            <person name="Berges H."/>
            <person name="Guyot R."/>
            <person name="Gouzy J."/>
            <person name="Peret B."/>
        </authorList>
    </citation>
    <scope>NUCLEOTIDE SEQUENCE [LARGE SCALE GENOMIC DNA]</scope>
    <source>
        <strain evidence="3">cv. Amiga</strain>
    </source>
</reference>
<evidence type="ECO:0000256" key="1">
    <source>
        <dbReference type="SAM" id="MobiDB-lite"/>
    </source>
</evidence>
<feature type="compositionally biased region" description="Pro residues" evidence="1">
    <location>
        <begin position="19"/>
        <end position="33"/>
    </location>
</feature>
<comment type="caution">
    <text evidence="2">The sequence shown here is derived from an EMBL/GenBank/DDBJ whole genome shotgun (WGS) entry which is preliminary data.</text>
</comment>
<protein>
    <submittedName>
        <fullName evidence="2">Uncharacterized protein</fullName>
    </submittedName>
</protein>
<feature type="region of interest" description="Disordered" evidence="1">
    <location>
        <begin position="1"/>
        <end position="39"/>
    </location>
</feature>
<gene>
    <name evidence="2" type="ORF">Lalb_Chr22g0355571</name>
</gene>
<name>A0A6A4NHY8_LUPAL</name>
<evidence type="ECO:0000313" key="3">
    <source>
        <dbReference type="Proteomes" id="UP000447434"/>
    </source>
</evidence>
<evidence type="ECO:0000313" key="2">
    <source>
        <dbReference type="EMBL" id="KAE9588461.1"/>
    </source>
</evidence>
<dbReference type="AlphaFoldDB" id="A0A6A4NHY8"/>
<organism evidence="2 3">
    <name type="scientific">Lupinus albus</name>
    <name type="common">White lupine</name>
    <name type="synonym">Lupinus termis</name>
    <dbReference type="NCBI Taxonomy" id="3870"/>
    <lineage>
        <taxon>Eukaryota</taxon>
        <taxon>Viridiplantae</taxon>
        <taxon>Streptophyta</taxon>
        <taxon>Embryophyta</taxon>
        <taxon>Tracheophyta</taxon>
        <taxon>Spermatophyta</taxon>
        <taxon>Magnoliopsida</taxon>
        <taxon>eudicotyledons</taxon>
        <taxon>Gunneridae</taxon>
        <taxon>Pentapetalae</taxon>
        <taxon>rosids</taxon>
        <taxon>fabids</taxon>
        <taxon>Fabales</taxon>
        <taxon>Fabaceae</taxon>
        <taxon>Papilionoideae</taxon>
        <taxon>50 kb inversion clade</taxon>
        <taxon>genistoids sensu lato</taxon>
        <taxon>core genistoids</taxon>
        <taxon>Genisteae</taxon>
        <taxon>Lupinus</taxon>
    </lineage>
</organism>
<keyword evidence="3" id="KW-1185">Reference proteome</keyword>
<sequence>MASAEHPAKKRKFSVQESPPSPPQTLTPPPTPPHSQDDIKDEIRTLRECSKRIKFYLSKKDEPPFMLTLNRVISLSSLLPEGLWSWWCCFGC</sequence>
<dbReference type="EMBL" id="WOCE01000022">
    <property type="protein sequence ID" value="KAE9588461.1"/>
    <property type="molecule type" value="Genomic_DNA"/>
</dbReference>